<dbReference type="Proteomes" id="UP000054729">
    <property type="component" value="Unassembled WGS sequence"/>
</dbReference>
<dbReference type="Gene3D" id="2.70.70.10">
    <property type="entry name" value="Glucose Permease (Domain IIA)"/>
    <property type="match status" value="1"/>
</dbReference>
<name>A0A0W1ANA6_9GAMM</name>
<dbReference type="AlphaFoldDB" id="A0A0W1ANA6"/>
<comment type="caution">
    <text evidence="4">The sequence shown here is derived from an EMBL/GenBank/DDBJ whole genome shotgun (WGS) entry which is preliminary data.</text>
</comment>
<dbReference type="FunFam" id="2.70.70.10:FF:000019">
    <property type="entry name" value="M23 family peptidase"/>
    <property type="match status" value="1"/>
</dbReference>
<gene>
    <name evidence="4" type="ORF">Lwal_0290</name>
</gene>
<dbReference type="PANTHER" id="PTHR21666:SF285">
    <property type="entry name" value="M23 FAMILY METALLOPEPTIDASE"/>
    <property type="match status" value="1"/>
</dbReference>
<protein>
    <submittedName>
        <fullName evidence="4">Peptidase, M23/M37 family</fullName>
    </submittedName>
</protein>
<evidence type="ECO:0000259" key="3">
    <source>
        <dbReference type="Pfam" id="PF18421"/>
    </source>
</evidence>
<dbReference type="PATRIC" id="fig|66969.6.peg.318"/>
<reference evidence="4 5" key="1">
    <citation type="submission" date="2015-11" db="EMBL/GenBank/DDBJ databases">
        <title>Genomic analysis of 38 Legionella species identifies large and diverse effector repertoires.</title>
        <authorList>
            <person name="Burstein D."/>
            <person name="Amaro F."/>
            <person name="Zusman T."/>
            <person name="Lifshitz Z."/>
            <person name="Cohen O."/>
            <person name="Gilbert J.A."/>
            <person name="Pupko T."/>
            <person name="Shuman H.A."/>
            <person name="Segal G."/>
        </authorList>
    </citation>
    <scope>NUCLEOTIDE SEQUENCE [LARGE SCALE GENOMIC DNA]</scope>
    <source>
        <strain evidence="4 5">ATCC 51914</strain>
    </source>
</reference>
<keyword evidence="1" id="KW-0732">Signal</keyword>
<dbReference type="InterPro" id="IPR050570">
    <property type="entry name" value="Cell_wall_metabolism_enzyme"/>
</dbReference>
<feature type="signal peptide" evidence="1">
    <location>
        <begin position="1"/>
        <end position="23"/>
    </location>
</feature>
<dbReference type="PANTHER" id="PTHR21666">
    <property type="entry name" value="PEPTIDASE-RELATED"/>
    <property type="match status" value="1"/>
</dbReference>
<dbReference type="InterPro" id="IPR016047">
    <property type="entry name" value="M23ase_b-sheet_dom"/>
</dbReference>
<organism evidence="4 5">
    <name type="scientific">Legionella waltersii</name>
    <dbReference type="NCBI Taxonomy" id="66969"/>
    <lineage>
        <taxon>Bacteria</taxon>
        <taxon>Pseudomonadati</taxon>
        <taxon>Pseudomonadota</taxon>
        <taxon>Gammaproteobacteria</taxon>
        <taxon>Legionellales</taxon>
        <taxon>Legionellaceae</taxon>
        <taxon>Legionella</taxon>
    </lineage>
</organism>
<evidence type="ECO:0000313" key="5">
    <source>
        <dbReference type="Proteomes" id="UP000054729"/>
    </source>
</evidence>
<dbReference type="EMBL" id="LNZB01000006">
    <property type="protein sequence ID" value="KTD82812.1"/>
    <property type="molecule type" value="Genomic_DNA"/>
</dbReference>
<evidence type="ECO:0000313" key="4">
    <source>
        <dbReference type="EMBL" id="KTD82812.1"/>
    </source>
</evidence>
<dbReference type="GO" id="GO:0004222">
    <property type="term" value="F:metalloendopeptidase activity"/>
    <property type="evidence" value="ECO:0007669"/>
    <property type="project" value="TreeGrafter"/>
</dbReference>
<feature type="domain" description="M23ase beta-sheet core" evidence="2">
    <location>
        <begin position="173"/>
        <end position="267"/>
    </location>
</feature>
<dbReference type="OrthoDB" id="9805070at2"/>
<feature type="chain" id="PRO_5006919956" evidence="1">
    <location>
        <begin position="24"/>
        <end position="298"/>
    </location>
</feature>
<keyword evidence="5" id="KW-1185">Reference proteome</keyword>
<dbReference type="Pfam" id="PF18421">
    <property type="entry name" value="Peptidase_M23_N"/>
    <property type="match status" value="1"/>
</dbReference>
<sequence length="298" mass="33321">MYKCLFTFIINLLFVLTPCFAIALPENHSVNGGLTIIPIDIKQEPTAYYEGSRIVVLPSDKKNQWLLIVAIPLKKTDSIQYIQITKPIKTTIPFHVSNKLYNTQYLTIKDLSKVDPQPQDLKRIAKETKKLTDIFAHFSNENPFQQSFTAPITGPVSSLFGLNRFYNKQPRDPHSGLDIAAQEGQPVYAVNNGTVVETGDYFFTGNTVILDHGMGVFSLYAHLSKIDVKIGDKVTQGQLIGLIGMTGRATGPHLHWTMIVNQTLVEPLLFVQYRNIAITPKPPLQPNTKPTTAENNNK</sequence>
<dbReference type="STRING" id="66969.Lwal_0290"/>
<dbReference type="InterPro" id="IPR011055">
    <property type="entry name" value="Dup_hybrid_motif"/>
</dbReference>
<feature type="domain" description="Peptidase family M23 N-terminal" evidence="3">
    <location>
        <begin position="27"/>
        <end position="99"/>
    </location>
</feature>
<dbReference type="RefSeq" id="WP_058479151.1">
    <property type="nucleotide sequence ID" value="NZ_CAAAIQ010000003.1"/>
</dbReference>
<dbReference type="CDD" id="cd12797">
    <property type="entry name" value="M23_peptidase"/>
    <property type="match status" value="1"/>
</dbReference>
<evidence type="ECO:0000259" key="2">
    <source>
        <dbReference type="Pfam" id="PF01551"/>
    </source>
</evidence>
<dbReference type="Pfam" id="PF01551">
    <property type="entry name" value="Peptidase_M23"/>
    <property type="match status" value="1"/>
</dbReference>
<accession>A0A0W1ANA6</accession>
<dbReference type="Gene3D" id="2.60.40.1590">
    <property type="entry name" value="Peptidoglycan hydrolase domains"/>
    <property type="match status" value="1"/>
</dbReference>
<evidence type="ECO:0000256" key="1">
    <source>
        <dbReference type="SAM" id="SignalP"/>
    </source>
</evidence>
<proteinExistence type="predicted"/>
<dbReference type="SUPFAM" id="SSF51261">
    <property type="entry name" value="Duplicated hybrid motif"/>
    <property type="match status" value="1"/>
</dbReference>
<dbReference type="InterPro" id="IPR040487">
    <property type="entry name" value="Peptidase_M23_N"/>
</dbReference>